<sequence>MHLFNLQVAPNVSTCPASTIPSVFETVQGHKVPIFFSRYPAGISIAAREVEDALRKIDEQASEEGTRERRQAVIRHANPYGSYFTICHCSAFPERLVLFSSLAEVLWIHDDMTEEMDHALACREHDEMAKVLRLDIDQSMVASGNLRQKSLAAVLRQAIDIDPSQAPTMVNMLRKYLATFDSVGGVFTRMEDYMPYRIANSGYWMSSYFVRWGMGMSLNEEDYASVEQFDIAMGNVLGLTNDYFSWNMEKDQQADRMRNGVAVLMREYHTTSEAAKVMLLGIIVEQESLAAKLKKERLRTPASKGIMQYFEAIELYVGGSCYWHSTAPRYQVSSL</sequence>
<reference evidence="1" key="2">
    <citation type="journal article" date="2023" name="IMA Fungus">
        <title>Comparative genomic study of the Penicillium genus elucidates a diverse pangenome and 15 lateral gene transfer events.</title>
        <authorList>
            <person name="Petersen C."/>
            <person name="Sorensen T."/>
            <person name="Nielsen M.R."/>
            <person name="Sondergaard T.E."/>
            <person name="Sorensen J.L."/>
            <person name="Fitzpatrick D.A."/>
            <person name="Frisvad J.C."/>
            <person name="Nielsen K.L."/>
        </authorList>
    </citation>
    <scope>NUCLEOTIDE SEQUENCE</scope>
    <source>
        <strain evidence="1">IBT 29495</strain>
    </source>
</reference>
<keyword evidence="2" id="KW-1185">Reference proteome</keyword>
<accession>A0A9W9Y3D3</accession>
<gene>
    <name evidence="1" type="ORF">N7463_004713</name>
</gene>
<dbReference type="SUPFAM" id="SSF48576">
    <property type="entry name" value="Terpenoid synthases"/>
    <property type="match status" value="1"/>
</dbReference>
<comment type="caution">
    <text evidence="1">The sequence shown here is derived from an EMBL/GenBank/DDBJ whole genome shotgun (WGS) entry which is preliminary data.</text>
</comment>
<dbReference type="Proteomes" id="UP001149954">
    <property type="component" value="Unassembled WGS sequence"/>
</dbReference>
<dbReference type="InterPro" id="IPR008949">
    <property type="entry name" value="Isoprenoid_synthase_dom_sf"/>
</dbReference>
<dbReference type="EMBL" id="JAPWDS010000002">
    <property type="protein sequence ID" value="KAJ5515161.1"/>
    <property type="molecule type" value="Genomic_DNA"/>
</dbReference>
<reference evidence="1" key="1">
    <citation type="submission" date="2022-12" db="EMBL/GenBank/DDBJ databases">
        <authorList>
            <person name="Petersen C."/>
        </authorList>
    </citation>
    <scope>NUCLEOTIDE SEQUENCE</scope>
    <source>
        <strain evidence="1">IBT 29495</strain>
    </source>
</reference>
<dbReference type="Pfam" id="PF19086">
    <property type="entry name" value="Terpene_syn_C_2"/>
    <property type="match status" value="1"/>
</dbReference>
<protein>
    <submittedName>
        <fullName evidence="1">Terpenoid synthase</fullName>
    </submittedName>
</protein>
<dbReference type="Gene3D" id="1.10.600.10">
    <property type="entry name" value="Farnesyl Diphosphate Synthase"/>
    <property type="match status" value="1"/>
</dbReference>
<dbReference type="AlphaFoldDB" id="A0A9W9Y3D3"/>
<evidence type="ECO:0000313" key="1">
    <source>
        <dbReference type="EMBL" id="KAJ5515161.1"/>
    </source>
</evidence>
<proteinExistence type="predicted"/>
<evidence type="ECO:0000313" key="2">
    <source>
        <dbReference type="Proteomes" id="UP001149954"/>
    </source>
</evidence>
<name>A0A9W9Y3D3_9EURO</name>
<organism evidence="1 2">
    <name type="scientific">Penicillium fimorum</name>
    <dbReference type="NCBI Taxonomy" id="1882269"/>
    <lineage>
        <taxon>Eukaryota</taxon>
        <taxon>Fungi</taxon>
        <taxon>Dikarya</taxon>
        <taxon>Ascomycota</taxon>
        <taxon>Pezizomycotina</taxon>
        <taxon>Eurotiomycetes</taxon>
        <taxon>Eurotiomycetidae</taxon>
        <taxon>Eurotiales</taxon>
        <taxon>Aspergillaceae</taxon>
        <taxon>Penicillium</taxon>
    </lineage>
</organism>
<dbReference type="OrthoDB" id="6921389at2759"/>